<evidence type="ECO:0000313" key="5">
    <source>
        <dbReference type="EMBL" id="SFD76585.1"/>
    </source>
</evidence>
<dbReference type="Proteomes" id="UP000198977">
    <property type="component" value="Unassembled WGS sequence"/>
</dbReference>
<dbReference type="OrthoDB" id="9814125at2"/>
<dbReference type="AlphaFoldDB" id="A0A1I1V197"/>
<dbReference type="SMART" id="SM00342">
    <property type="entry name" value="HTH_ARAC"/>
    <property type="match status" value="1"/>
</dbReference>
<proteinExistence type="predicted"/>
<dbReference type="STRING" id="74348.SAMN04488523_102328"/>
<evidence type="ECO:0000256" key="1">
    <source>
        <dbReference type="ARBA" id="ARBA00023015"/>
    </source>
</evidence>
<accession>A0A1I1V197</accession>
<evidence type="ECO:0000313" key="6">
    <source>
        <dbReference type="Proteomes" id="UP000198977"/>
    </source>
</evidence>
<keyword evidence="1" id="KW-0805">Transcription regulation</keyword>
<dbReference type="PANTHER" id="PTHR43280:SF32">
    <property type="entry name" value="TRANSCRIPTIONAL REGULATORY PROTEIN"/>
    <property type="match status" value="1"/>
</dbReference>
<dbReference type="Pfam" id="PF12833">
    <property type="entry name" value="HTH_18"/>
    <property type="match status" value="1"/>
</dbReference>
<feature type="domain" description="HTH araC/xylS-type" evidence="4">
    <location>
        <begin position="165"/>
        <end position="262"/>
    </location>
</feature>
<dbReference type="SUPFAM" id="SSF51215">
    <property type="entry name" value="Regulatory protein AraC"/>
    <property type="match status" value="1"/>
</dbReference>
<protein>
    <submittedName>
        <fullName evidence="5">AraC family transcriptional regulator, transcriptional activator of pobA</fullName>
    </submittedName>
</protein>
<dbReference type="PROSITE" id="PS01124">
    <property type="entry name" value="HTH_ARAC_FAMILY_2"/>
    <property type="match status" value="1"/>
</dbReference>
<dbReference type="PANTHER" id="PTHR43280">
    <property type="entry name" value="ARAC-FAMILY TRANSCRIPTIONAL REGULATOR"/>
    <property type="match status" value="1"/>
</dbReference>
<dbReference type="RefSeq" id="WP_093922546.1">
    <property type="nucleotide sequence ID" value="NZ_FOMW01000002.1"/>
</dbReference>
<evidence type="ECO:0000259" key="4">
    <source>
        <dbReference type="PROSITE" id="PS01124"/>
    </source>
</evidence>
<dbReference type="SUPFAM" id="SSF46689">
    <property type="entry name" value="Homeodomain-like"/>
    <property type="match status" value="1"/>
</dbReference>
<keyword evidence="6" id="KW-1185">Reference proteome</keyword>
<reference evidence="5 6" key="1">
    <citation type="submission" date="2016-10" db="EMBL/GenBank/DDBJ databases">
        <authorList>
            <person name="de Groot N.N."/>
        </authorList>
    </citation>
    <scope>NUCLEOTIDE SEQUENCE [LARGE SCALE GENOMIC DNA]</scope>
    <source>
        <strain evidence="5 6">DSM 11443</strain>
    </source>
</reference>
<dbReference type="GO" id="GO:0003700">
    <property type="term" value="F:DNA-binding transcription factor activity"/>
    <property type="evidence" value="ECO:0007669"/>
    <property type="project" value="InterPro"/>
</dbReference>
<dbReference type="InterPro" id="IPR037923">
    <property type="entry name" value="HTH-like"/>
</dbReference>
<keyword evidence="2" id="KW-0238">DNA-binding</keyword>
<evidence type="ECO:0000256" key="2">
    <source>
        <dbReference type="ARBA" id="ARBA00023125"/>
    </source>
</evidence>
<dbReference type="InterPro" id="IPR018060">
    <property type="entry name" value="HTH_AraC"/>
</dbReference>
<dbReference type="GO" id="GO:0043565">
    <property type="term" value="F:sequence-specific DNA binding"/>
    <property type="evidence" value="ECO:0007669"/>
    <property type="project" value="InterPro"/>
</dbReference>
<evidence type="ECO:0000256" key="3">
    <source>
        <dbReference type="ARBA" id="ARBA00023163"/>
    </source>
</evidence>
<sequence>MTHAPSPNIAVQTLAQLSGGQDWRLTLAHDRPVHLLIWVVRGQGRVLLDGQRRGLGTHNALWIPAGSLFALDLGRQSMGQSVSIPVDSPLRLPEIPRQLRIRDVHVQSELSSIIETAQREQSSNRPLRQDALEAYSALMSVWLRRQIALDEHIPDKRNAAARLSAAFCAMVTERYRSGATMAEYAAYLGITPTHLTRAVKAATGKTAADMLTERILFEARALLVQTREPACDIARHLGFGSAAYFTRFIQHHTGKPPSKLRG</sequence>
<gene>
    <name evidence="5" type="ORF">SAMN04488523_102328</name>
</gene>
<dbReference type="InterPro" id="IPR009057">
    <property type="entry name" value="Homeodomain-like_sf"/>
</dbReference>
<dbReference type="Gene3D" id="1.10.10.60">
    <property type="entry name" value="Homeodomain-like"/>
    <property type="match status" value="1"/>
</dbReference>
<dbReference type="EMBL" id="FOMW01000002">
    <property type="protein sequence ID" value="SFD76585.1"/>
    <property type="molecule type" value="Genomic_DNA"/>
</dbReference>
<keyword evidence="3" id="KW-0804">Transcription</keyword>
<name>A0A1I1V197_9RHOB</name>
<organism evidence="5 6">
    <name type="scientific">Sulfitobacter brevis</name>
    <dbReference type="NCBI Taxonomy" id="74348"/>
    <lineage>
        <taxon>Bacteria</taxon>
        <taxon>Pseudomonadati</taxon>
        <taxon>Pseudomonadota</taxon>
        <taxon>Alphaproteobacteria</taxon>
        <taxon>Rhodobacterales</taxon>
        <taxon>Roseobacteraceae</taxon>
        <taxon>Sulfitobacter</taxon>
    </lineage>
</organism>